<organism evidence="3 4">
    <name type="scientific">Bos mutus</name>
    <name type="common">wild yak</name>
    <dbReference type="NCBI Taxonomy" id="72004"/>
    <lineage>
        <taxon>Eukaryota</taxon>
        <taxon>Metazoa</taxon>
        <taxon>Chordata</taxon>
        <taxon>Craniata</taxon>
        <taxon>Vertebrata</taxon>
        <taxon>Euteleostomi</taxon>
        <taxon>Mammalia</taxon>
        <taxon>Eutheria</taxon>
        <taxon>Laurasiatheria</taxon>
        <taxon>Artiodactyla</taxon>
        <taxon>Ruminantia</taxon>
        <taxon>Pecora</taxon>
        <taxon>Bovidae</taxon>
        <taxon>Bovinae</taxon>
        <taxon>Bos</taxon>
    </lineage>
</organism>
<dbReference type="InterPro" id="IPR002223">
    <property type="entry name" value="Kunitz_BPTI"/>
</dbReference>
<evidence type="ECO:0000313" key="4">
    <source>
        <dbReference type="Proteomes" id="UP000011080"/>
    </source>
</evidence>
<dbReference type="PROSITE" id="PS50279">
    <property type="entry name" value="BPTI_KUNITZ_2"/>
    <property type="match status" value="1"/>
</dbReference>
<feature type="non-terminal residue" evidence="3">
    <location>
        <position position="1"/>
    </location>
</feature>
<accession>L8INF6</accession>
<dbReference type="PANTHER" id="PTHR10083:SF369">
    <property type="entry name" value="UTERINE PLASMIN_TRYPSIN INHIBITOR"/>
    <property type="match status" value="1"/>
</dbReference>
<dbReference type="InterPro" id="IPR050098">
    <property type="entry name" value="TFPI/VKTCI-like"/>
</dbReference>
<dbReference type="GO" id="GO:0004867">
    <property type="term" value="F:serine-type endopeptidase inhibitor activity"/>
    <property type="evidence" value="ECO:0007669"/>
    <property type="project" value="InterPro"/>
</dbReference>
<proteinExistence type="predicted"/>
<feature type="domain" description="BPTI/Kunitz inhibitor" evidence="2">
    <location>
        <begin position="2"/>
        <end position="50"/>
    </location>
</feature>
<dbReference type="GO" id="GO:0005615">
    <property type="term" value="C:extracellular space"/>
    <property type="evidence" value="ECO:0007669"/>
    <property type="project" value="TreeGrafter"/>
</dbReference>
<protein>
    <recommendedName>
        <fullName evidence="2">BPTI/Kunitz inhibitor domain-containing protein</fullName>
    </recommendedName>
</protein>
<evidence type="ECO:0000313" key="3">
    <source>
        <dbReference type="EMBL" id="ELR57886.1"/>
    </source>
</evidence>
<reference evidence="3 4" key="1">
    <citation type="journal article" date="2012" name="Nat. Genet.">
        <title>The yak genome and adaptation to life at high altitude.</title>
        <authorList>
            <person name="Qiu Q."/>
            <person name="Zhang G."/>
            <person name="Ma T."/>
            <person name="Qian W."/>
            <person name="Wang J."/>
            <person name="Ye Z."/>
            <person name="Cao C."/>
            <person name="Hu Q."/>
            <person name="Kim J."/>
            <person name="Larkin D.M."/>
            <person name="Auvil L."/>
            <person name="Capitanu B."/>
            <person name="Ma J."/>
            <person name="Lewin H.A."/>
            <person name="Qian X."/>
            <person name="Lang Y."/>
            <person name="Zhou R."/>
            <person name="Wang L."/>
            <person name="Wang K."/>
            <person name="Xia J."/>
            <person name="Liao S."/>
            <person name="Pan S."/>
            <person name="Lu X."/>
            <person name="Hou H."/>
            <person name="Wang Y."/>
            <person name="Zang X."/>
            <person name="Yin Y."/>
            <person name="Ma H."/>
            <person name="Zhang J."/>
            <person name="Wang Z."/>
            <person name="Zhang Y."/>
            <person name="Zhang D."/>
            <person name="Yonezawa T."/>
            <person name="Hasegawa M."/>
            <person name="Zhong Y."/>
            <person name="Liu W."/>
            <person name="Zhang Y."/>
            <person name="Huang Z."/>
            <person name="Zhang S."/>
            <person name="Long R."/>
            <person name="Yang H."/>
            <person name="Wang J."/>
            <person name="Lenstra J.A."/>
            <person name="Cooper D.N."/>
            <person name="Wu Y."/>
            <person name="Wang J."/>
            <person name="Shi P."/>
            <person name="Wang J."/>
            <person name="Liu J."/>
        </authorList>
    </citation>
    <scope>NUCLEOTIDE SEQUENCE [LARGE SCALE GENOMIC DNA]</scope>
    <source>
        <strain evidence="4">yakQH1</strain>
    </source>
</reference>
<dbReference type="AlphaFoldDB" id="L8INF6"/>
<gene>
    <name evidence="3" type="ORF">M91_13803</name>
</gene>
<dbReference type="EMBL" id="JH880917">
    <property type="protein sequence ID" value="ELR57886.1"/>
    <property type="molecule type" value="Genomic_DNA"/>
</dbReference>
<dbReference type="InterPro" id="IPR036880">
    <property type="entry name" value="Kunitz_BPTI_sf"/>
</dbReference>
<dbReference type="SMART" id="SM00131">
    <property type="entry name" value="KU"/>
    <property type="match status" value="1"/>
</dbReference>
<evidence type="ECO:0000259" key="2">
    <source>
        <dbReference type="PROSITE" id="PS50279"/>
    </source>
</evidence>
<dbReference type="PANTHER" id="PTHR10083">
    <property type="entry name" value="KUNITZ-TYPE PROTEASE INHIBITOR-RELATED"/>
    <property type="match status" value="1"/>
</dbReference>
<dbReference type="Proteomes" id="UP000011080">
    <property type="component" value="Unassembled WGS sequence"/>
</dbReference>
<feature type="non-terminal residue" evidence="3">
    <location>
        <position position="50"/>
    </location>
</feature>
<sequence>FCMEPKLMGDCKAVMIRYFYNAYTGLCELFRYGCCGGNKNNFLTKEDCMK</sequence>
<dbReference type="Gene3D" id="4.10.410.10">
    <property type="entry name" value="Pancreatic trypsin inhibitor Kunitz domain"/>
    <property type="match status" value="1"/>
</dbReference>
<keyword evidence="1" id="KW-1015">Disulfide bond</keyword>
<name>L8INF6_9CETA</name>
<dbReference type="SUPFAM" id="SSF57362">
    <property type="entry name" value="BPTI-like"/>
    <property type="match status" value="1"/>
</dbReference>
<evidence type="ECO:0000256" key="1">
    <source>
        <dbReference type="ARBA" id="ARBA00023157"/>
    </source>
</evidence>
<dbReference type="STRING" id="72004.ENSBMUP00000000220"/>
<dbReference type="Pfam" id="PF00014">
    <property type="entry name" value="Kunitz_BPTI"/>
    <property type="match status" value="1"/>
</dbReference>